<accession>A0A952KJ35</accession>
<dbReference type="PIRSF" id="PIRSF011444">
    <property type="entry name" value="DUF1287"/>
    <property type="match status" value="1"/>
</dbReference>
<dbReference type="Pfam" id="PF06940">
    <property type="entry name" value="DUF1287"/>
    <property type="match status" value="1"/>
</dbReference>
<reference evidence="1" key="1">
    <citation type="submission" date="2020-06" db="EMBL/GenBank/DDBJ databases">
        <title>Stable isotope informed genome-resolved metagenomics uncovers potential trophic interactions in rhizosphere soil.</title>
        <authorList>
            <person name="Starr E.P."/>
            <person name="Shi S."/>
            <person name="Blazewicz S.J."/>
            <person name="Koch B.J."/>
            <person name="Probst A.J."/>
            <person name="Hungate B.A."/>
            <person name="Pett-Ridge J."/>
            <person name="Firestone M.K."/>
            <person name="Banfield J.F."/>
        </authorList>
    </citation>
    <scope>NUCLEOTIDE SEQUENCE</scope>
    <source>
        <strain evidence="1">YM_69_17</strain>
    </source>
</reference>
<name>A0A952KJ35_9PROT</name>
<dbReference type="Proteomes" id="UP000700706">
    <property type="component" value="Unassembled WGS sequence"/>
</dbReference>
<gene>
    <name evidence="1" type="ORF">JF625_19760</name>
</gene>
<sequence>MGAALAGMLGPAFRSARAEAPADWPARLVAAAETQIGVTVTYDPAYARLAYPGGDVPRDRGVCTDVVIRAYRDAFGIDLQRLVHEDMRANFSRYPRAWGLSRPDPNIDHRRVPNLQAFFRRQGRALSADSLKDFAEGDLVTQMLPGNLPHIAIVTGRAGASGAPLVVHNIGGGARREDRLLDFPVTGRYRFITG</sequence>
<dbReference type="InterPro" id="IPR009706">
    <property type="entry name" value="DUF1287"/>
</dbReference>
<evidence type="ECO:0000313" key="2">
    <source>
        <dbReference type="Proteomes" id="UP000700706"/>
    </source>
</evidence>
<proteinExistence type="predicted"/>
<protein>
    <submittedName>
        <fullName evidence="1">DUF1287 domain-containing protein</fullName>
    </submittedName>
</protein>
<evidence type="ECO:0000313" key="1">
    <source>
        <dbReference type="EMBL" id="MBW8727371.1"/>
    </source>
</evidence>
<dbReference type="EMBL" id="JAEKLZ010000272">
    <property type="protein sequence ID" value="MBW8727371.1"/>
    <property type="molecule type" value="Genomic_DNA"/>
</dbReference>
<comment type="caution">
    <text evidence="1">The sequence shown here is derived from an EMBL/GenBank/DDBJ whole genome shotgun (WGS) entry which is preliminary data.</text>
</comment>
<dbReference type="AlphaFoldDB" id="A0A952KJ35"/>
<organism evidence="1 2">
    <name type="scientific">Inquilinus limosus</name>
    <dbReference type="NCBI Taxonomy" id="171674"/>
    <lineage>
        <taxon>Bacteria</taxon>
        <taxon>Pseudomonadati</taxon>
        <taxon>Pseudomonadota</taxon>
        <taxon>Alphaproteobacteria</taxon>
        <taxon>Rhodospirillales</taxon>
        <taxon>Rhodospirillaceae</taxon>
        <taxon>Inquilinus</taxon>
    </lineage>
</organism>